<dbReference type="AlphaFoldDB" id="A0A6A4H968"/>
<dbReference type="Proteomes" id="UP000799118">
    <property type="component" value="Unassembled WGS sequence"/>
</dbReference>
<reference evidence="2" key="1">
    <citation type="journal article" date="2019" name="Environ. Microbiol.">
        <title>Fungal ecological strategies reflected in gene transcription - a case study of two litter decomposers.</title>
        <authorList>
            <person name="Barbi F."/>
            <person name="Kohler A."/>
            <person name="Barry K."/>
            <person name="Baskaran P."/>
            <person name="Daum C."/>
            <person name="Fauchery L."/>
            <person name="Ihrmark K."/>
            <person name="Kuo A."/>
            <person name="LaButti K."/>
            <person name="Lipzen A."/>
            <person name="Morin E."/>
            <person name="Grigoriev I.V."/>
            <person name="Henrissat B."/>
            <person name="Lindahl B."/>
            <person name="Martin F."/>
        </authorList>
    </citation>
    <scope>NUCLEOTIDE SEQUENCE</scope>
    <source>
        <strain evidence="2">JB14</strain>
    </source>
</reference>
<organism evidence="2 3">
    <name type="scientific">Gymnopus androsaceus JB14</name>
    <dbReference type="NCBI Taxonomy" id="1447944"/>
    <lineage>
        <taxon>Eukaryota</taxon>
        <taxon>Fungi</taxon>
        <taxon>Dikarya</taxon>
        <taxon>Basidiomycota</taxon>
        <taxon>Agaricomycotina</taxon>
        <taxon>Agaricomycetes</taxon>
        <taxon>Agaricomycetidae</taxon>
        <taxon>Agaricales</taxon>
        <taxon>Marasmiineae</taxon>
        <taxon>Omphalotaceae</taxon>
        <taxon>Gymnopus</taxon>
    </lineage>
</organism>
<sequence>MFGRDSSAFFSRFFVLFLKCSFDIWIAAHVVHFSSCGNAQLSDECYYKPQSRRLCLCIRGGRSFCFWCTWSSSCWCALGSSDGDLDGNGVSGSGIALAKIIKPQRVWALRRGLISAVRDVPIGVEGSLIVCTDSGHVLQFLKQLLVAFLRRIKAPVAVAEDRKSFLESHIFNVSLGYVLVVPEPLVR</sequence>
<proteinExistence type="predicted"/>
<gene>
    <name evidence="2" type="ORF">BT96DRAFT_212224</name>
</gene>
<keyword evidence="1" id="KW-0732">Signal</keyword>
<name>A0A6A4H968_9AGAR</name>
<feature type="chain" id="PRO_5025499857" evidence="1">
    <location>
        <begin position="29"/>
        <end position="187"/>
    </location>
</feature>
<accession>A0A6A4H968</accession>
<dbReference type="EMBL" id="ML769565">
    <property type="protein sequence ID" value="KAE9393747.1"/>
    <property type="molecule type" value="Genomic_DNA"/>
</dbReference>
<evidence type="ECO:0000313" key="3">
    <source>
        <dbReference type="Proteomes" id="UP000799118"/>
    </source>
</evidence>
<evidence type="ECO:0000313" key="2">
    <source>
        <dbReference type="EMBL" id="KAE9393747.1"/>
    </source>
</evidence>
<protein>
    <submittedName>
        <fullName evidence="2">Uncharacterized protein</fullName>
    </submittedName>
</protein>
<dbReference type="OrthoDB" id="1893551at2759"/>
<evidence type="ECO:0000256" key="1">
    <source>
        <dbReference type="SAM" id="SignalP"/>
    </source>
</evidence>
<feature type="signal peptide" evidence="1">
    <location>
        <begin position="1"/>
        <end position="28"/>
    </location>
</feature>
<keyword evidence="3" id="KW-1185">Reference proteome</keyword>